<dbReference type="AlphaFoldDB" id="A0A402CJN9"/>
<gene>
    <name evidence="1" type="ORF">Rhow_008053</name>
</gene>
<dbReference type="Gene3D" id="1.10.490.110">
    <property type="entry name" value="Uncharacterized conserved protein DUF2267"/>
    <property type="match status" value="1"/>
</dbReference>
<evidence type="ECO:0000313" key="1">
    <source>
        <dbReference type="EMBL" id="GCE43755.1"/>
    </source>
</evidence>
<organism evidence="1 2">
    <name type="scientific">Rhodococcus wratislaviensis</name>
    <name type="common">Tsukamurella wratislaviensis</name>
    <dbReference type="NCBI Taxonomy" id="44752"/>
    <lineage>
        <taxon>Bacteria</taxon>
        <taxon>Bacillati</taxon>
        <taxon>Actinomycetota</taxon>
        <taxon>Actinomycetes</taxon>
        <taxon>Mycobacteriales</taxon>
        <taxon>Nocardiaceae</taxon>
        <taxon>Rhodococcus</taxon>
    </lineage>
</organism>
<protein>
    <recommendedName>
        <fullName evidence="3">DUF2267 domain-containing protein</fullName>
    </recommendedName>
</protein>
<evidence type="ECO:0008006" key="3">
    <source>
        <dbReference type="Google" id="ProtNLM"/>
    </source>
</evidence>
<evidence type="ECO:0000313" key="2">
    <source>
        <dbReference type="Proteomes" id="UP000287519"/>
    </source>
</evidence>
<dbReference type="EMBL" id="BHYM01000080">
    <property type="protein sequence ID" value="GCE43755.1"/>
    <property type="molecule type" value="Genomic_DNA"/>
</dbReference>
<keyword evidence="2" id="KW-1185">Reference proteome</keyword>
<proteinExistence type="predicted"/>
<dbReference type="InterPro" id="IPR018727">
    <property type="entry name" value="DUF2267"/>
</dbReference>
<reference evidence="1 2" key="1">
    <citation type="submission" date="2018-11" db="EMBL/GenBank/DDBJ databases">
        <title>Microbial catabolism of amino acid.</title>
        <authorList>
            <person name="Hibi M."/>
            <person name="Ogawa J."/>
        </authorList>
    </citation>
    <scope>NUCLEOTIDE SEQUENCE [LARGE SCALE GENOMIC DNA]</scope>
    <source>
        <strain evidence="1 2">C31-06</strain>
    </source>
</reference>
<dbReference type="Proteomes" id="UP000287519">
    <property type="component" value="Unassembled WGS sequence"/>
</dbReference>
<accession>A0A402CJN9</accession>
<sequence length="159" mass="17556">MDRPTCEQHLETETRTNMKIKESTERTLVMDDTEFLSRVREYGEYDSLGEATRVTTVVLRKLGARLSPGKVRALAAQLPPLAREALGPVQDGRAAPDYGVEEFRRRIAQALDAHPTTAEWDTSAVLATVAQAVDDDCLRTVLGSLPEGFAPLFGRPEMV</sequence>
<dbReference type="Pfam" id="PF10025">
    <property type="entry name" value="DUF2267"/>
    <property type="match status" value="1"/>
</dbReference>
<dbReference type="InterPro" id="IPR038282">
    <property type="entry name" value="DUF2267_sf"/>
</dbReference>
<comment type="caution">
    <text evidence="1">The sequence shown here is derived from an EMBL/GenBank/DDBJ whole genome shotgun (WGS) entry which is preliminary data.</text>
</comment>
<name>A0A402CJN9_RHOWR</name>